<dbReference type="Pfam" id="PF14066">
    <property type="entry name" value="DUF4256"/>
    <property type="match status" value="1"/>
</dbReference>
<dbReference type="AlphaFoldDB" id="A0A095ZA56"/>
<organism evidence="1 2">
    <name type="scientific">Anaerococcus lactolyticus S7-1-13</name>
    <dbReference type="NCBI Taxonomy" id="1284686"/>
    <lineage>
        <taxon>Bacteria</taxon>
        <taxon>Bacillati</taxon>
        <taxon>Bacillota</taxon>
        <taxon>Tissierellia</taxon>
        <taxon>Tissierellales</taxon>
        <taxon>Peptoniphilaceae</taxon>
        <taxon>Anaerococcus</taxon>
    </lineage>
</organism>
<reference evidence="1 2" key="1">
    <citation type="submission" date="2014-07" db="EMBL/GenBank/DDBJ databases">
        <authorList>
            <person name="McCorrison J."/>
            <person name="Sanka R."/>
            <person name="Torralba M."/>
            <person name="Gillis M."/>
            <person name="Haft D.H."/>
            <person name="Methe B."/>
            <person name="Sutton G."/>
            <person name="Nelson K.E."/>
        </authorList>
    </citation>
    <scope>NUCLEOTIDE SEQUENCE [LARGE SCALE GENOMIC DNA]</scope>
    <source>
        <strain evidence="1 2">S7-1-13</strain>
    </source>
</reference>
<protein>
    <recommendedName>
        <fullName evidence="3">DUF4256 domain-containing protein</fullName>
    </recommendedName>
</protein>
<proteinExistence type="predicted"/>
<name>A0A095ZA56_9FIRM</name>
<dbReference type="InterPro" id="IPR025352">
    <property type="entry name" value="DUF4256"/>
</dbReference>
<evidence type="ECO:0000313" key="1">
    <source>
        <dbReference type="EMBL" id="KGF05309.1"/>
    </source>
</evidence>
<evidence type="ECO:0008006" key="3">
    <source>
        <dbReference type="Google" id="ProtNLM"/>
    </source>
</evidence>
<gene>
    <name evidence="1" type="ORF">HMPREF1630_01115</name>
</gene>
<dbReference type="OrthoDB" id="8442276at2"/>
<sequence>MENHDKEFIDKLEKRFKENMDRHPSIKWDFVKSSILNDPDLYDAIYAMEETGGEPDLVDLEIFKGLVYVDLADKSPTGRRSLCYDKKARQARKENPPASSVEEEIGEFGIKLLSEDKYIALAEIATFDTKTTSWIKTPEDIRAKGGALFAGRRFDRVFVYYNSPESYYKDRGFRVYIQI</sequence>
<accession>A0A095ZA56</accession>
<dbReference type="EMBL" id="JRMW01000017">
    <property type="protein sequence ID" value="KGF05309.1"/>
    <property type="molecule type" value="Genomic_DNA"/>
</dbReference>
<evidence type="ECO:0000313" key="2">
    <source>
        <dbReference type="Proteomes" id="UP000029579"/>
    </source>
</evidence>
<comment type="caution">
    <text evidence="1">The sequence shown here is derived from an EMBL/GenBank/DDBJ whole genome shotgun (WGS) entry which is preliminary data.</text>
</comment>
<dbReference type="Proteomes" id="UP000029579">
    <property type="component" value="Unassembled WGS sequence"/>
</dbReference>
<dbReference type="eggNOG" id="ENOG502Z7KY">
    <property type="taxonomic scope" value="Bacteria"/>
</dbReference>
<dbReference type="RefSeq" id="WP_004829207.1">
    <property type="nucleotide sequence ID" value="NZ_JRMW01000017.1"/>
</dbReference>